<dbReference type="AlphaFoldDB" id="A0A0D0BGP8"/>
<sequence>MSEGPEDLFRCVLQGDRIEGICDRVDRIFEVSCAGTSFRRACACTGPCDVQNMDDHQLTSTPIGSTLGPPCTTRGMSYYITISTTHTMIQLL</sequence>
<dbReference type="HOGENOM" id="CLU_2414743_0_0_1"/>
<organism evidence="1 2">
    <name type="scientific">Suillus luteus UH-Slu-Lm8-n1</name>
    <dbReference type="NCBI Taxonomy" id="930992"/>
    <lineage>
        <taxon>Eukaryota</taxon>
        <taxon>Fungi</taxon>
        <taxon>Dikarya</taxon>
        <taxon>Basidiomycota</taxon>
        <taxon>Agaricomycotina</taxon>
        <taxon>Agaricomycetes</taxon>
        <taxon>Agaricomycetidae</taxon>
        <taxon>Boletales</taxon>
        <taxon>Suillineae</taxon>
        <taxon>Suillaceae</taxon>
        <taxon>Suillus</taxon>
    </lineage>
</organism>
<accession>A0A0D0BGP8</accession>
<dbReference type="EMBL" id="KN835240">
    <property type="protein sequence ID" value="KIK42393.1"/>
    <property type="molecule type" value="Genomic_DNA"/>
</dbReference>
<dbReference type="Proteomes" id="UP000054485">
    <property type="component" value="Unassembled WGS sequence"/>
</dbReference>
<keyword evidence="2" id="KW-1185">Reference proteome</keyword>
<proteinExistence type="predicted"/>
<gene>
    <name evidence="1" type="ORF">CY34DRAFT_145591</name>
</gene>
<reference evidence="1 2" key="1">
    <citation type="submission" date="2014-04" db="EMBL/GenBank/DDBJ databases">
        <authorList>
            <consortium name="DOE Joint Genome Institute"/>
            <person name="Kuo A."/>
            <person name="Ruytinx J."/>
            <person name="Rineau F."/>
            <person name="Colpaert J."/>
            <person name="Kohler A."/>
            <person name="Nagy L.G."/>
            <person name="Floudas D."/>
            <person name="Copeland A."/>
            <person name="Barry K.W."/>
            <person name="Cichocki N."/>
            <person name="Veneault-Fourrey C."/>
            <person name="LaButti K."/>
            <person name="Lindquist E.A."/>
            <person name="Lipzen A."/>
            <person name="Lundell T."/>
            <person name="Morin E."/>
            <person name="Murat C."/>
            <person name="Sun H."/>
            <person name="Tunlid A."/>
            <person name="Henrissat B."/>
            <person name="Grigoriev I.V."/>
            <person name="Hibbett D.S."/>
            <person name="Martin F."/>
            <person name="Nordberg H.P."/>
            <person name="Cantor M.N."/>
            <person name="Hua S.X."/>
        </authorList>
    </citation>
    <scope>NUCLEOTIDE SEQUENCE [LARGE SCALE GENOMIC DNA]</scope>
    <source>
        <strain evidence="1 2">UH-Slu-Lm8-n1</strain>
    </source>
</reference>
<evidence type="ECO:0000313" key="1">
    <source>
        <dbReference type="EMBL" id="KIK42393.1"/>
    </source>
</evidence>
<reference evidence="2" key="2">
    <citation type="submission" date="2015-01" db="EMBL/GenBank/DDBJ databases">
        <title>Evolutionary Origins and Diversification of the Mycorrhizal Mutualists.</title>
        <authorList>
            <consortium name="DOE Joint Genome Institute"/>
            <consortium name="Mycorrhizal Genomics Consortium"/>
            <person name="Kohler A."/>
            <person name="Kuo A."/>
            <person name="Nagy L.G."/>
            <person name="Floudas D."/>
            <person name="Copeland A."/>
            <person name="Barry K.W."/>
            <person name="Cichocki N."/>
            <person name="Veneault-Fourrey C."/>
            <person name="LaButti K."/>
            <person name="Lindquist E.A."/>
            <person name="Lipzen A."/>
            <person name="Lundell T."/>
            <person name="Morin E."/>
            <person name="Murat C."/>
            <person name="Riley R."/>
            <person name="Ohm R."/>
            <person name="Sun H."/>
            <person name="Tunlid A."/>
            <person name="Henrissat B."/>
            <person name="Grigoriev I.V."/>
            <person name="Hibbett D.S."/>
            <person name="Martin F."/>
        </authorList>
    </citation>
    <scope>NUCLEOTIDE SEQUENCE [LARGE SCALE GENOMIC DNA]</scope>
    <source>
        <strain evidence="2">UH-Slu-Lm8-n1</strain>
    </source>
</reference>
<protein>
    <submittedName>
        <fullName evidence="1">Uncharacterized protein</fullName>
    </submittedName>
</protein>
<name>A0A0D0BGP8_9AGAM</name>
<evidence type="ECO:0000313" key="2">
    <source>
        <dbReference type="Proteomes" id="UP000054485"/>
    </source>
</evidence>
<dbReference type="InParanoid" id="A0A0D0BGP8"/>